<reference evidence="9" key="3">
    <citation type="submission" date="2024-08" db="UniProtKB">
        <authorList>
            <consortium name="EnsemblMetazoa"/>
        </authorList>
    </citation>
    <scope>IDENTIFICATION</scope>
</reference>
<protein>
    <recommendedName>
        <fullName evidence="12">Dynactin subunit 2</fullName>
    </recommendedName>
</protein>
<dbReference type="EnsemblMetazoa" id="XM_019915553.1">
    <property type="protein sequence ID" value="XP_019771112.1"/>
    <property type="gene ID" value="LOC109545061"/>
</dbReference>
<keyword evidence="10" id="KW-1185">Reference proteome</keyword>
<evidence type="ECO:0000256" key="5">
    <source>
        <dbReference type="SAM" id="Coils"/>
    </source>
</evidence>
<proteinExistence type="evidence at transcript level"/>
<dbReference type="InterPro" id="IPR028133">
    <property type="entry name" value="Dynamitin"/>
</dbReference>
<evidence type="ECO:0000256" key="3">
    <source>
        <dbReference type="ARBA" id="ARBA00022490"/>
    </source>
</evidence>
<dbReference type="GO" id="GO:0007017">
    <property type="term" value="P:microtubule-based process"/>
    <property type="evidence" value="ECO:0007669"/>
    <property type="project" value="InterPro"/>
</dbReference>
<dbReference type="GO" id="GO:0005737">
    <property type="term" value="C:cytoplasm"/>
    <property type="evidence" value="ECO:0007669"/>
    <property type="project" value="UniProtKB-SubCell"/>
</dbReference>
<evidence type="ECO:0000313" key="7">
    <source>
        <dbReference type="EMBL" id="ENN70750.1"/>
    </source>
</evidence>
<sequence length="397" mass="45089">MADPKYADLPGIAHDEPDVYESVDLPESEQADNFYEPENEPVEKLEISSEEAYNKFKGKFLNAANVDFSERLGKQFRTGYDVINGDWELAGQGKRETPIQKYQRLQCEMKELLEEVNSLTVNKDEGKLDCLVPTDQVEQSLKLLADLKLEETLGEELIAKISDPEGSQVRKLLAQLEEFKQVLNEKPEYEKNSNEEGIIYQFNYRPQHAKLQQTARIAELESRLHRLETVLGASSDKLSRLTTATNKGSLLEAAQYLSATASLLDSSQLDHIEGRLSALSQKLQVIGQKKKELPQDEEKDKMILELYDQLKNTETLTKILPQTVERLKSLEALHNKATEFTKTLTQMELIQSEIGSSVQNNKTLLQGVQESFATNLNEMNQKVVNLDSRIKTLQQKK</sequence>
<dbReference type="Pfam" id="PF04912">
    <property type="entry name" value="Dynamitin"/>
    <property type="match status" value="1"/>
</dbReference>
<dbReference type="PANTHER" id="PTHR15346">
    <property type="entry name" value="DYNACTIN SUBUNIT"/>
    <property type="match status" value="1"/>
</dbReference>
<dbReference type="OMA" id="YKFGDWE"/>
<dbReference type="HOGENOM" id="CLU_049964_1_0_1"/>
<dbReference type="GO" id="GO:0030286">
    <property type="term" value="C:dynein complex"/>
    <property type="evidence" value="ECO:0007669"/>
    <property type="project" value="UniProtKB-KW"/>
</dbReference>
<evidence type="ECO:0000256" key="4">
    <source>
        <dbReference type="ARBA" id="ARBA00023017"/>
    </source>
</evidence>
<evidence type="ECO:0000313" key="8">
    <source>
        <dbReference type="EMBL" id="ERL95359.1"/>
    </source>
</evidence>
<keyword evidence="3" id="KW-0963">Cytoplasm</keyword>
<gene>
    <name evidence="9" type="primary">109545061</name>
    <name evidence="8" type="ORF">D910_12624</name>
    <name evidence="7" type="ORF">YQE_12539</name>
</gene>
<evidence type="ECO:0000313" key="11">
    <source>
        <dbReference type="Proteomes" id="UP000030742"/>
    </source>
</evidence>
<evidence type="ECO:0000313" key="9">
    <source>
        <dbReference type="EnsemblMetazoa" id="XP_019771112.1"/>
    </source>
</evidence>
<evidence type="ECO:0000313" key="6">
    <source>
        <dbReference type="EMBL" id="AEE62870.1"/>
    </source>
</evidence>
<name>J3JXD9_DENPD</name>
<evidence type="ECO:0008006" key="12">
    <source>
        <dbReference type="Google" id="ProtNLM"/>
    </source>
</evidence>
<dbReference type="Proteomes" id="UP000030742">
    <property type="component" value="Unassembled WGS sequence"/>
</dbReference>
<accession>J3JXD9</accession>
<dbReference type="EMBL" id="KB741285">
    <property type="protein sequence ID" value="ENN70750.1"/>
    <property type="molecule type" value="Genomic_DNA"/>
</dbReference>
<keyword evidence="4" id="KW-0243">Dynein</keyword>
<dbReference type="KEGG" id="dpa:109545061"/>
<dbReference type="EMBL" id="BT127908">
    <property type="protein sequence ID" value="AEE62870.1"/>
    <property type="molecule type" value="mRNA"/>
</dbReference>
<dbReference type="GO" id="GO:0005869">
    <property type="term" value="C:dynactin complex"/>
    <property type="evidence" value="ECO:0007669"/>
    <property type="project" value="InterPro"/>
</dbReference>
<feature type="coiled-coil region" evidence="5">
    <location>
        <begin position="210"/>
        <end position="237"/>
    </location>
</feature>
<comment type="subcellular location">
    <subcellularLocation>
        <location evidence="1">Cytoplasm</location>
    </subcellularLocation>
</comment>
<evidence type="ECO:0000256" key="1">
    <source>
        <dbReference type="ARBA" id="ARBA00004496"/>
    </source>
</evidence>
<comment type="similarity">
    <text evidence="2">Belongs to the dynactin subunit 2 family.</text>
</comment>
<evidence type="ECO:0000256" key="2">
    <source>
        <dbReference type="ARBA" id="ARBA00006176"/>
    </source>
</evidence>
<evidence type="ECO:0000313" key="10">
    <source>
        <dbReference type="Proteomes" id="UP000019118"/>
    </source>
</evidence>
<organism evidence="6">
    <name type="scientific">Dendroctonus ponderosae</name>
    <name type="common">Mountain pine beetle</name>
    <dbReference type="NCBI Taxonomy" id="77166"/>
    <lineage>
        <taxon>Eukaryota</taxon>
        <taxon>Metazoa</taxon>
        <taxon>Ecdysozoa</taxon>
        <taxon>Arthropoda</taxon>
        <taxon>Hexapoda</taxon>
        <taxon>Insecta</taxon>
        <taxon>Pterygota</taxon>
        <taxon>Neoptera</taxon>
        <taxon>Endopterygota</taxon>
        <taxon>Coleoptera</taxon>
        <taxon>Polyphaga</taxon>
        <taxon>Cucujiformia</taxon>
        <taxon>Curculionidae</taxon>
        <taxon>Scolytinae</taxon>
        <taxon>Dendroctonus</taxon>
    </lineage>
</organism>
<dbReference type="Proteomes" id="UP000019118">
    <property type="component" value="Unassembled WGS sequence"/>
</dbReference>
<dbReference type="OrthoDB" id="4977at2759"/>
<dbReference type="STRING" id="77166.J3JXD9"/>
<reference evidence="6" key="1">
    <citation type="journal article" date="2012" name="Insect Biochem. Mol. Biol.">
        <title>Transcriptome and full-length cDNA resources for the mountain pine beetle, Dendroctonus ponderosae Hopkins, a major insect pest of pine forests.</title>
        <authorList>
            <person name="Keeling C.I."/>
            <person name="Henderson H."/>
            <person name="Li M."/>
            <person name="Yuen M."/>
            <person name="Clark E.L."/>
            <person name="Fraser J.D."/>
            <person name="Huber D.P."/>
            <person name="Liao N.Y."/>
            <person name="Roderick Docking T."/>
            <person name="Birol I."/>
            <person name="Chan S.K."/>
            <person name="Taylor G.A."/>
            <person name="Palmquist D."/>
            <person name="Jones S.J."/>
            <person name="Bohlmann J."/>
        </authorList>
    </citation>
    <scope>NUCLEOTIDE SEQUENCE</scope>
    <source>
        <tissue evidence="6">Larvae</tissue>
    </source>
</reference>
<dbReference type="AlphaFoldDB" id="J3JXD9"/>
<dbReference type="EMBL" id="KB632425">
    <property type="protein sequence ID" value="ERL95359.1"/>
    <property type="molecule type" value="Genomic_DNA"/>
</dbReference>
<reference evidence="10 11" key="2">
    <citation type="journal article" date="2013" name="Genome Biol.">
        <title>Draft genome of the mountain pine beetle, Dendroctonus ponderosae Hopkins, a major forest pest.</title>
        <authorList>
            <person name="Keeling C.I."/>
            <person name="Yuen M.M."/>
            <person name="Liao N.Y."/>
            <person name="Docking T.R."/>
            <person name="Chan S.K."/>
            <person name="Taylor G.A."/>
            <person name="Palmquist D.L."/>
            <person name="Jackman S.D."/>
            <person name="Nguyen A."/>
            <person name="Li M."/>
            <person name="Henderson H."/>
            <person name="Janes J.K."/>
            <person name="Zhao Y."/>
            <person name="Pandoh P."/>
            <person name="Moore R."/>
            <person name="Sperling F.A."/>
            <person name="Huber D.P."/>
            <person name="Birol I."/>
            <person name="Jones S.J."/>
            <person name="Bohlmann J."/>
        </authorList>
    </citation>
    <scope>NUCLEOTIDE SEQUENCE</scope>
</reference>
<keyword evidence="5" id="KW-0175">Coiled coil</keyword>